<sequence length="348" mass="38893">MVCMTLSHRLNQTRGDLHSRDLAEKFYLYWGLTVRSLNDHLDVLKNGQPDDMVMAGVLMLLLTDVQQGTSLNWRCHLDGIHRLIALRGGYHTMADYKPLEPLLLVLWSVSVIGNTTCPVSDLSMTGLHFNALDLLVKQFSAAASPIQLCPLPLFAEITRINHLRSRATGGDDEILQAEAYEILGRIRAFSPEEWAESKIWSMKDWRLVGSAYKSAVELYCILSLQSLSVLPETPVLRRSNAAHGKILQELVDQALRSPKIRRSMVWPLVILGVQAVHGTASTRAFVLKQLPELSRSLGTYVPLTALRVLKAFWGSGETRWDACFDRAYAFTAQLAVDTSRILAVPENS</sequence>
<accession>A0AAE8SVE7</accession>
<reference evidence="3" key="1">
    <citation type="submission" date="2018-03" db="EMBL/GenBank/DDBJ databases">
        <authorList>
            <person name="Guldener U."/>
        </authorList>
    </citation>
    <scope>NUCLEOTIDE SEQUENCE</scope>
</reference>
<comment type="caution">
    <text evidence="3">The sequence shown here is derived from an EMBL/GenBank/DDBJ whole genome shotgun (WGS) entry which is preliminary data.</text>
</comment>
<gene>
    <name evidence="3" type="ORF">DNG_04610</name>
</gene>
<dbReference type="GO" id="GO:0005634">
    <property type="term" value="C:nucleus"/>
    <property type="evidence" value="ECO:0007669"/>
    <property type="project" value="UniProtKB-SubCell"/>
</dbReference>
<evidence type="ECO:0000313" key="4">
    <source>
        <dbReference type="Proteomes" id="UP001187682"/>
    </source>
</evidence>
<comment type="subcellular location">
    <subcellularLocation>
        <location evidence="1">Nucleus</location>
    </subcellularLocation>
</comment>
<dbReference type="Pfam" id="PF11951">
    <property type="entry name" value="Fungal_trans_2"/>
    <property type="match status" value="1"/>
</dbReference>
<dbReference type="EMBL" id="ONZQ02000005">
    <property type="protein sequence ID" value="SPO01937.1"/>
    <property type="molecule type" value="Genomic_DNA"/>
</dbReference>
<dbReference type="GO" id="GO:0045944">
    <property type="term" value="P:positive regulation of transcription by RNA polymerase II"/>
    <property type="evidence" value="ECO:0007669"/>
    <property type="project" value="TreeGrafter"/>
</dbReference>
<proteinExistence type="predicted"/>
<dbReference type="Proteomes" id="UP001187682">
    <property type="component" value="Unassembled WGS sequence"/>
</dbReference>
<keyword evidence="4" id="KW-1185">Reference proteome</keyword>
<dbReference type="PANTHER" id="PTHR37534:SF48">
    <property type="entry name" value="FINGER DOMAIN PROTEIN, PUTATIVE-RELATED"/>
    <property type="match status" value="1"/>
</dbReference>
<dbReference type="GO" id="GO:0003700">
    <property type="term" value="F:DNA-binding transcription factor activity"/>
    <property type="evidence" value="ECO:0007669"/>
    <property type="project" value="TreeGrafter"/>
</dbReference>
<evidence type="ECO:0000256" key="2">
    <source>
        <dbReference type="ARBA" id="ARBA00023242"/>
    </source>
</evidence>
<protein>
    <submittedName>
        <fullName evidence="3">Related to C6 finger domain protein</fullName>
    </submittedName>
</protein>
<dbReference type="InterPro" id="IPR021858">
    <property type="entry name" value="Fun_TF"/>
</dbReference>
<name>A0AAE8SVE7_9PEZI</name>
<evidence type="ECO:0000256" key="1">
    <source>
        <dbReference type="ARBA" id="ARBA00004123"/>
    </source>
</evidence>
<evidence type="ECO:0000313" key="3">
    <source>
        <dbReference type="EMBL" id="SPO01937.1"/>
    </source>
</evidence>
<keyword evidence="2" id="KW-0539">Nucleus</keyword>
<organism evidence="3 4">
    <name type="scientific">Cephalotrichum gorgonifer</name>
    <dbReference type="NCBI Taxonomy" id="2041049"/>
    <lineage>
        <taxon>Eukaryota</taxon>
        <taxon>Fungi</taxon>
        <taxon>Dikarya</taxon>
        <taxon>Ascomycota</taxon>
        <taxon>Pezizomycotina</taxon>
        <taxon>Sordariomycetes</taxon>
        <taxon>Hypocreomycetidae</taxon>
        <taxon>Microascales</taxon>
        <taxon>Microascaceae</taxon>
        <taxon>Cephalotrichum</taxon>
    </lineage>
</organism>
<dbReference type="GO" id="GO:0000976">
    <property type="term" value="F:transcription cis-regulatory region binding"/>
    <property type="evidence" value="ECO:0007669"/>
    <property type="project" value="TreeGrafter"/>
</dbReference>
<dbReference type="PANTHER" id="PTHR37534">
    <property type="entry name" value="TRANSCRIPTIONAL ACTIVATOR PROTEIN UGA3"/>
    <property type="match status" value="1"/>
</dbReference>
<dbReference type="AlphaFoldDB" id="A0AAE8SVE7"/>